<keyword evidence="6" id="KW-0150">Chloroplast</keyword>
<keyword evidence="9" id="KW-0378">Hydrolase</keyword>
<accession>A0A9D4UU29</accession>
<dbReference type="GO" id="GO:0004252">
    <property type="term" value="F:serine-type endopeptidase activity"/>
    <property type="evidence" value="ECO:0007669"/>
    <property type="project" value="InterPro"/>
</dbReference>
<name>A0A9D4UU29_ADICA</name>
<gene>
    <name evidence="14" type="ORF">GOP47_0010074</name>
</gene>
<dbReference type="InterPro" id="IPR000223">
    <property type="entry name" value="Pept_S26A_signal_pept_1"/>
</dbReference>
<dbReference type="CDD" id="cd06530">
    <property type="entry name" value="S26_SPase_I"/>
    <property type="match status" value="1"/>
</dbReference>
<dbReference type="Gene3D" id="2.10.109.10">
    <property type="entry name" value="Umud Fragment, subunit A"/>
    <property type="match status" value="1"/>
</dbReference>
<evidence type="ECO:0000256" key="8">
    <source>
        <dbReference type="ARBA" id="ARBA00022670"/>
    </source>
</evidence>
<dbReference type="GO" id="GO:0006465">
    <property type="term" value="P:signal peptide processing"/>
    <property type="evidence" value="ECO:0007669"/>
    <property type="project" value="InterPro"/>
</dbReference>
<sequence>MLRWFVAEFRFIPSKSMVPTFEVGDRIIAEKVSYYFRMPDINDIVLFKVPPVLLEQGYSAGAVFIKRVVARAGDFVEVHNGELFVNGVARVEEFIAEPPAYEMSGVQVPKGCVFVLGDNRNHSNDSHKWGPLPVKNILGRSVFRYWPPERSGFTVWKETSALPLQSIYV</sequence>
<comment type="catalytic activity">
    <reaction evidence="1">
        <text>Cleavage of hydrophobic, N-terminal signal or leader sequences from secreted and periplasmic proteins.</text>
        <dbReference type="EC" id="3.4.21.89"/>
    </reaction>
</comment>
<comment type="caution">
    <text evidence="14">The sequence shown here is derived from an EMBL/GenBank/DDBJ whole genome shotgun (WGS) entry which is preliminary data.</text>
</comment>
<dbReference type="OrthoDB" id="308440at2759"/>
<evidence type="ECO:0000256" key="5">
    <source>
        <dbReference type="ARBA" id="ARBA00013208"/>
    </source>
</evidence>
<feature type="domain" description="Peptidase S26" evidence="13">
    <location>
        <begin position="2"/>
        <end position="146"/>
    </location>
</feature>
<dbReference type="GO" id="GO:0009535">
    <property type="term" value="C:chloroplast thylakoid membrane"/>
    <property type="evidence" value="ECO:0007669"/>
    <property type="project" value="TreeGrafter"/>
</dbReference>
<keyword evidence="10" id="KW-0809">Transit peptide</keyword>
<evidence type="ECO:0000256" key="7">
    <source>
        <dbReference type="ARBA" id="ARBA00022640"/>
    </source>
</evidence>
<feature type="active site" evidence="12">
    <location>
        <position position="66"/>
    </location>
</feature>
<evidence type="ECO:0000256" key="3">
    <source>
        <dbReference type="ARBA" id="ARBA00004370"/>
    </source>
</evidence>
<feature type="active site" evidence="12">
    <location>
        <position position="16"/>
    </location>
</feature>
<dbReference type="InterPro" id="IPR036286">
    <property type="entry name" value="LexA/Signal_pep-like_sf"/>
</dbReference>
<keyword evidence="8" id="KW-0645">Protease</keyword>
<proteinExistence type="inferred from homology"/>
<evidence type="ECO:0000313" key="15">
    <source>
        <dbReference type="Proteomes" id="UP000886520"/>
    </source>
</evidence>
<keyword evidence="7" id="KW-0934">Plastid</keyword>
<dbReference type="InterPro" id="IPR019758">
    <property type="entry name" value="Pept_S26A_signal_pept_1_CS"/>
</dbReference>
<evidence type="ECO:0000256" key="6">
    <source>
        <dbReference type="ARBA" id="ARBA00022528"/>
    </source>
</evidence>
<dbReference type="PROSITE" id="PS00501">
    <property type="entry name" value="SPASE_I_1"/>
    <property type="match status" value="1"/>
</dbReference>
<dbReference type="AlphaFoldDB" id="A0A9D4UU29"/>
<evidence type="ECO:0000256" key="4">
    <source>
        <dbReference type="ARBA" id="ARBA00009370"/>
    </source>
</evidence>
<evidence type="ECO:0000256" key="9">
    <source>
        <dbReference type="ARBA" id="ARBA00022801"/>
    </source>
</evidence>
<protein>
    <recommendedName>
        <fullName evidence="5">signal peptidase I</fullName>
        <ecNumber evidence="5">3.4.21.89</ecNumber>
    </recommendedName>
</protein>
<dbReference type="PANTHER" id="PTHR43390:SF1">
    <property type="entry name" value="CHLOROPLAST PROCESSING PEPTIDASE"/>
    <property type="match status" value="1"/>
</dbReference>
<dbReference type="InterPro" id="IPR019756">
    <property type="entry name" value="Pept_S26A_signal_pept_1_Ser-AS"/>
</dbReference>
<evidence type="ECO:0000259" key="13">
    <source>
        <dbReference type="Pfam" id="PF10502"/>
    </source>
</evidence>
<comment type="subcellular location">
    <subcellularLocation>
        <location evidence="3">Membrane</location>
    </subcellularLocation>
    <subcellularLocation>
        <location evidence="2">Plastid</location>
        <location evidence="2">Chloroplast</location>
    </subcellularLocation>
</comment>
<dbReference type="PANTHER" id="PTHR43390">
    <property type="entry name" value="SIGNAL PEPTIDASE I"/>
    <property type="match status" value="1"/>
</dbReference>
<dbReference type="NCBIfam" id="TIGR02227">
    <property type="entry name" value="sigpep_I_bact"/>
    <property type="match status" value="1"/>
</dbReference>
<evidence type="ECO:0000256" key="1">
    <source>
        <dbReference type="ARBA" id="ARBA00000677"/>
    </source>
</evidence>
<evidence type="ECO:0000256" key="10">
    <source>
        <dbReference type="ARBA" id="ARBA00022946"/>
    </source>
</evidence>
<keyword evidence="15" id="KW-1185">Reference proteome</keyword>
<evidence type="ECO:0000256" key="12">
    <source>
        <dbReference type="PIRSR" id="PIRSR600223-1"/>
    </source>
</evidence>
<organism evidence="14 15">
    <name type="scientific">Adiantum capillus-veneris</name>
    <name type="common">Maidenhair fern</name>
    <dbReference type="NCBI Taxonomy" id="13818"/>
    <lineage>
        <taxon>Eukaryota</taxon>
        <taxon>Viridiplantae</taxon>
        <taxon>Streptophyta</taxon>
        <taxon>Embryophyta</taxon>
        <taxon>Tracheophyta</taxon>
        <taxon>Polypodiopsida</taxon>
        <taxon>Polypodiidae</taxon>
        <taxon>Polypodiales</taxon>
        <taxon>Pteridineae</taxon>
        <taxon>Pteridaceae</taxon>
        <taxon>Vittarioideae</taxon>
        <taxon>Adiantum</taxon>
    </lineage>
</organism>
<evidence type="ECO:0000313" key="14">
    <source>
        <dbReference type="EMBL" id="KAI5074113.1"/>
    </source>
</evidence>
<dbReference type="SUPFAM" id="SSF51306">
    <property type="entry name" value="LexA/Signal peptidase"/>
    <property type="match status" value="1"/>
</dbReference>
<keyword evidence="11" id="KW-0472">Membrane</keyword>
<evidence type="ECO:0000256" key="11">
    <source>
        <dbReference type="ARBA" id="ARBA00023136"/>
    </source>
</evidence>
<dbReference type="EMBL" id="JABFUD020000010">
    <property type="protein sequence ID" value="KAI5074113.1"/>
    <property type="molecule type" value="Genomic_DNA"/>
</dbReference>
<dbReference type="Pfam" id="PF10502">
    <property type="entry name" value="Peptidase_S26"/>
    <property type="match status" value="1"/>
</dbReference>
<dbReference type="InterPro" id="IPR019533">
    <property type="entry name" value="Peptidase_S26"/>
</dbReference>
<dbReference type="GO" id="GO:0009003">
    <property type="term" value="F:signal peptidase activity"/>
    <property type="evidence" value="ECO:0007669"/>
    <property type="project" value="UniProtKB-EC"/>
</dbReference>
<dbReference type="FunFam" id="2.10.109.10:FF:000012">
    <property type="entry name" value="Peptidase/ serine-type peptidase"/>
    <property type="match status" value="1"/>
</dbReference>
<dbReference type="Proteomes" id="UP000886520">
    <property type="component" value="Chromosome 10"/>
</dbReference>
<comment type="similarity">
    <text evidence="4">Belongs to the peptidase S26 family.</text>
</comment>
<dbReference type="EC" id="3.4.21.89" evidence="5"/>
<dbReference type="GO" id="GO:0010027">
    <property type="term" value="P:thylakoid membrane organization"/>
    <property type="evidence" value="ECO:0007669"/>
    <property type="project" value="TreeGrafter"/>
</dbReference>
<evidence type="ECO:0000256" key="2">
    <source>
        <dbReference type="ARBA" id="ARBA00004229"/>
    </source>
</evidence>
<dbReference type="PROSITE" id="PS00761">
    <property type="entry name" value="SPASE_I_3"/>
    <property type="match status" value="1"/>
</dbReference>
<reference evidence="14" key="1">
    <citation type="submission" date="2021-01" db="EMBL/GenBank/DDBJ databases">
        <title>Adiantum capillus-veneris genome.</title>
        <authorList>
            <person name="Fang Y."/>
            <person name="Liao Q."/>
        </authorList>
    </citation>
    <scope>NUCLEOTIDE SEQUENCE</scope>
    <source>
        <strain evidence="14">H3</strain>
        <tissue evidence="14">Leaf</tissue>
    </source>
</reference>
<dbReference type="PRINTS" id="PR00727">
    <property type="entry name" value="LEADERPTASE"/>
</dbReference>